<dbReference type="EMBL" id="JACCCZ010000001">
    <property type="protein sequence ID" value="NYG01219.1"/>
    <property type="molecule type" value="Genomic_DNA"/>
</dbReference>
<comment type="subcellular location">
    <subcellularLocation>
        <location evidence="2">Gas vesicle</location>
    </subcellularLocation>
</comment>
<name>A0A852VYD9_PSEA5</name>
<comment type="caution">
    <text evidence="4">The sequence shown here is derived from an EMBL/GenBank/DDBJ whole genome shotgun (WGS) entry which is preliminary data.</text>
</comment>
<comment type="similarity">
    <text evidence="3">Belongs to the gas vesicle GvpF/GvpL family.</text>
</comment>
<dbReference type="PANTHER" id="PTHR36852:SF1">
    <property type="entry name" value="PROTEIN GVPL 2"/>
    <property type="match status" value="1"/>
</dbReference>
<dbReference type="RefSeq" id="WP_179760676.1">
    <property type="nucleotide sequence ID" value="NZ_BAAAJZ010000008.1"/>
</dbReference>
<sequence length="250" mass="26969">MSSATYVYAVVAADIDLPEGLTPVGGGEEVAVIDHGQLAAVVSDVPRDAPLGSREDLLAHERTVNTLAGSTTVLPMRFGGVVDDDRAVVDELLAAHQEYFAWALEQLDGCRQFVLTGRYDSDRLVAGIVEADPEIQQLGEAVRGKDPDATYYERIRLGEAIAGHVERIRSDDADLAVERLGPFAVATSVKEPAAEDGAVELALLVHRDRVGDFEQAVDALGDEWDERVRLRLIGPVAPYDFLPEPPEAEG</sequence>
<evidence type="ECO:0008006" key="6">
    <source>
        <dbReference type="Google" id="ProtNLM"/>
    </source>
</evidence>
<evidence type="ECO:0000313" key="5">
    <source>
        <dbReference type="Proteomes" id="UP000549695"/>
    </source>
</evidence>
<organism evidence="4 5">
    <name type="scientific">Pseudonocardia alni</name>
    <name type="common">Amycolata alni</name>
    <dbReference type="NCBI Taxonomy" id="33907"/>
    <lineage>
        <taxon>Bacteria</taxon>
        <taxon>Bacillati</taxon>
        <taxon>Actinomycetota</taxon>
        <taxon>Actinomycetes</taxon>
        <taxon>Pseudonocardiales</taxon>
        <taxon>Pseudonocardiaceae</taxon>
        <taxon>Pseudonocardia</taxon>
    </lineage>
</organism>
<dbReference type="GO" id="GO:0031411">
    <property type="term" value="C:gas vesicle"/>
    <property type="evidence" value="ECO:0007669"/>
    <property type="project" value="UniProtKB-SubCell"/>
</dbReference>
<dbReference type="Proteomes" id="UP000549695">
    <property type="component" value="Unassembled WGS sequence"/>
</dbReference>
<dbReference type="GeneID" id="98051295"/>
<accession>A0A852VYD9</accession>
<dbReference type="PANTHER" id="PTHR36852">
    <property type="entry name" value="PROTEIN GVPL 2"/>
    <property type="match status" value="1"/>
</dbReference>
<gene>
    <name evidence="4" type="ORF">HDA37_001504</name>
</gene>
<evidence type="ECO:0000313" key="4">
    <source>
        <dbReference type="EMBL" id="NYG01219.1"/>
    </source>
</evidence>
<dbReference type="GO" id="GO:0031412">
    <property type="term" value="P:gas vesicle organization"/>
    <property type="evidence" value="ECO:0007669"/>
    <property type="project" value="InterPro"/>
</dbReference>
<evidence type="ECO:0000256" key="1">
    <source>
        <dbReference type="ARBA" id="ARBA00022987"/>
    </source>
</evidence>
<evidence type="ECO:0000256" key="3">
    <source>
        <dbReference type="ARBA" id="ARBA00035643"/>
    </source>
</evidence>
<dbReference type="AlphaFoldDB" id="A0A852VYD9"/>
<protein>
    <recommendedName>
        <fullName evidence="6">Gas vesicle protein GvpL/GvpF</fullName>
    </recommendedName>
</protein>
<dbReference type="Pfam" id="PF06386">
    <property type="entry name" value="GvpL_GvpF"/>
    <property type="match status" value="1"/>
</dbReference>
<keyword evidence="1" id="KW-0304">Gas vesicle</keyword>
<dbReference type="InterPro" id="IPR009430">
    <property type="entry name" value="GvpL/GvpF"/>
</dbReference>
<keyword evidence="5" id="KW-1185">Reference proteome</keyword>
<reference evidence="4 5" key="1">
    <citation type="submission" date="2020-07" db="EMBL/GenBank/DDBJ databases">
        <title>Sequencing the genomes of 1000 actinobacteria strains.</title>
        <authorList>
            <person name="Klenk H.-P."/>
        </authorList>
    </citation>
    <scope>NUCLEOTIDE SEQUENCE [LARGE SCALE GENOMIC DNA]</scope>
    <source>
        <strain evidence="4 5">DSM 44749</strain>
    </source>
</reference>
<evidence type="ECO:0000256" key="2">
    <source>
        <dbReference type="ARBA" id="ARBA00035108"/>
    </source>
</evidence>
<proteinExistence type="inferred from homology"/>